<dbReference type="InterPro" id="IPR011992">
    <property type="entry name" value="EF-hand-dom_pair"/>
</dbReference>
<dbReference type="OrthoDB" id="410889at2759"/>
<keyword evidence="10" id="KW-1185">Reference proteome</keyword>
<dbReference type="AlphaFoldDB" id="A0A1Q9ERQ8"/>
<feature type="region of interest" description="Disordered" evidence="6">
    <location>
        <begin position="1"/>
        <end position="48"/>
    </location>
</feature>
<dbReference type="Pfam" id="PF00520">
    <property type="entry name" value="Ion_trans"/>
    <property type="match status" value="1"/>
</dbReference>
<proteinExistence type="predicted"/>
<feature type="transmembrane region" description="Helical" evidence="7">
    <location>
        <begin position="388"/>
        <end position="406"/>
    </location>
</feature>
<dbReference type="Gene3D" id="1.10.287.70">
    <property type="match status" value="1"/>
</dbReference>
<dbReference type="Gene3D" id="1.20.120.350">
    <property type="entry name" value="Voltage-gated potassium channels. Chain C"/>
    <property type="match status" value="1"/>
</dbReference>
<feature type="region of interest" description="Disordered" evidence="6">
    <location>
        <begin position="599"/>
        <end position="631"/>
    </location>
</feature>
<accession>A0A1Q9ERQ8</accession>
<dbReference type="InterPro" id="IPR018247">
    <property type="entry name" value="EF_Hand_1_Ca_BS"/>
</dbReference>
<protein>
    <submittedName>
        <fullName evidence="9">Voltage-dependent T-type calcium channel subunit alpha-1H</fullName>
    </submittedName>
</protein>
<dbReference type="EMBL" id="LSRX01000084">
    <property type="protein sequence ID" value="OLQ10112.1"/>
    <property type="molecule type" value="Genomic_DNA"/>
</dbReference>
<feature type="compositionally biased region" description="Polar residues" evidence="6">
    <location>
        <begin position="89"/>
        <end position="104"/>
    </location>
</feature>
<reference evidence="9 10" key="1">
    <citation type="submission" date="2016-02" db="EMBL/GenBank/DDBJ databases">
        <title>Genome analysis of coral dinoflagellate symbionts highlights evolutionary adaptations to a symbiotic lifestyle.</title>
        <authorList>
            <person name="Aranda M."/>
            <person name="Li Y."/>
            <person name="Liew Y.J."/>
            <person name="Baumgarten S."/>
            <person name="Simakov O."/>
            <person name="Wilson M."/>
            <person name="Piel J."/>
            <person name="Ashoor H."/>
            <person name="Bougouffa S."/>
            <person name="Bajic V.B."/>
            <person name="Ryu T."/>
            <person name="Ravasi T."/>
            <person name="Bayer T."/>
            <person name="Micklem G."/>
            <person name="Kim H."/>
            <person name="Bhak J."/>
            <person name="Lajeunesse T.C."/>
            <person name="Voolstra C.R."/>
        </authorList>
    </citation>
    <scope>NUCLEOTIDE SEQUENCE [LARGE SCALE GENOMIC DNA]</scope>
    <source>
        <strain evidence="9 10">CCMP2467</strain>
    </source>
</reference>
<gene>
    <name evidence="9" type="primary">Cacna1h</name>
    <name evidence="9" type="ORF">AK812_SmicGene6230</name>
</gene>
<keyword evidence="5 7" id="KW-0472">Membrane</keyword>
<evidence type="ECO:0000256" key="5">
    <source>
        <dbReference type="ARBA" id="ARBA00023136"/>
    </source>
</evidence>
<feature type="compositionally biased region" description="Basic and acidic residues" evidence="6">
    <location>
        <begin position="619"/>
        <end position="631"/>
    </location>
</feature>
<dbReference type="SUPFAM" id="SSF47473">
    <property type="entry name" value="EF-hand"/>
    <property type="match status" value="1"/>
</dbReference>
<dbReference type="GO" id="GO:0001518">
    <property type="term" value="C:voltage-gated sodium channel complex"/>
    <property type="evidence" value="ECO:0007669"/>
    <property type="project" value="TreeGrafter"/>
</dbReference>
<feature type="transmembrane region" description="Helical" evidence="7">
    <location>
        <begin position="418"/>
        <end position="439"/>
    </location>
</feature>
<sequence>MADDLSPAEPAPPPEQELVERPRAALDASPGKAHGAASADSETAGVPTSVLQQIKQDILHRLDSQDVVLQQLLQRAERHRILVPKRAGTTGTADSSKASASPKQRGSELHDIAEEQTADSPDFYGEAPLAETKAALFSTFTSDNLAHLDAAYNADAGRSRDRFKDAKSFTSTSSPGMRCLQRMVKNTSFDIFCAFVVVSNSIFLGIEVQASIDGNGATPPELDIARYLYTAWFIIELALRMAADGPRQYLCSDDWAWSALDVFVVTTSIWELVADIIFLLLDDDVGNVASVSGLRAFRIIRITRVVKAVRLMRVFRFVMAFRTLITSILYTLKSLFWALMLLIVIVYVFGVLFTQAVNDFLLDNAETMPLTKGDEELARNYFGSLQDAMLSLFMSIAGGVSWEAVIRPLRAVSEFWGALFVFYISFTLFAVLNVVTGVFCQSAIESAQNDHTAVVHSILKNKKAHVDKIKALFSQLGDEKTGAISFAMFEEKIHSPAVQAYFEVLGLDVWDAWSFFKLLDLDNGGEVEVEEFLMGCLRLRGPARAIDVGKVIHDQSWLMRNQGRFFTYVEAELTRIVKQLAALTGSPLCSMEMATMESAAEGAQPAKVEKVNPEPAEVAEPKEEGEASRAI</sequence>
<name>A0A1Q9ERQ8_SYMMI</name>
<dbReference type="SUPFAM" id="SSF81324">
    <property type="entry name" value="Voltage-gated potassium channels"/>
    <property type="match status" value="1"/>
</dbReference>
<feature type="region of interest" description="Disordered" evidence="6">
    <location>
        <begin position="83"/>
        <end position="110"/>
    </location>
</feature>
<dbReference type="InterPro" id="IPR027359">
    <property type="entry name" value="Volt_channel_dom_sf"/>
</dbReference>
<evidence type="ECO:0000256" key="4">
    <source>
        <dbReference type="ARBA" id="ARBA00022989"/>
    </source>
</evidence>
<comment type="subcellular location">
    <subcellularLocation>
        <location evidence="1">Membrane</location>
        <topology evidence="1">Multi-pass membrane protein</topology>
    </subcellularLocation>
</comment>
<keyword evidence="4 7" id="KW-1133">Transmembrane helix</keyword>
<dbReference type="PANTHER" id="PTHR10037:SF62">
    <property type="entry name" value="SODIUM CHANNEL PROTEIN 60E"/>
    <property type="match status" value="1"/>
</dbReference>
<organism evidence="9 10">
    <name type="scientific">Symbiodinium microadriaticum</name>
    <name type="common">Dinoflagellate</name>
    <name type="synonym">Zooxanthella microadriatica</name>
    <dbReference type="NCBI Taxonomy" id="2951"/>
    <lineage>
        <taxon>Eukaryota</taxon>
        <taxon>Sar</taxon>
        <taxon>Alveolata</taxon>
        <taxon>Dinophyceae</taxon>
        <taxon>Suessiales</taxon>
        <taxon>Symbiodiniaceae</taxon>
        <taxon>Symbiodinium</taxon>
    </lineage>
</organism>
<evidence type="ECO:0000313" key="10">
    <source>
        <dbReference type="Proteomes" id="UP000186817"/>
    </source>
</evidence>
<dbReference type="OMA" id="MEMATME"/>
<evidence type="ECO:0000256" key="1">
    <source>
        <dbReference type="ARBA" id="ARBA00004141"/>
    </source>
</evidence>
<feature type="domain" description="Ion transport" evidence="8">
    <location>
        <begin position="187"/>
        <end position="439"/>
    </location>
</feature>
<evidence type="ECO:0000256" key="6">
    <source>
        <dbReference type="SAM" id="MobiDB-lite"/>
    </source>
</evidence>
<evidence type="ECO:0000259" key="8">
    <source>
        <dbReference type="Pfam" id="PF00520"/>
    </source>
</evidence>
<dbReference type="PROSITE" id="PS00018">
    <property type="entry name" value="EF_HAND_1"/>
    <property type="match status" value="1"/>
</dbReference>
<evidence type="ECO:0000256" key="7">
    <source>
        <dbReference type="SAM" id="Phobius"/>
    </source>
</evidence>
<feature type="transmembrane region" description="Helical" evidence="7">
    <location>
        <begin position="339"/>
        <end position="357"/>
    </location>
</feature>
<keyword evidence="2 7" id="KW-0812">Transmembrane</keyword>
<dbReference type="GO" id="GO:0005248">
    <property type="term" value="F:voltage-gated sodium channel activity"/>
    <property type="evidence" value="ECO:0007669"/>
    <property type="project" value="TreeGrafter"/>
</dbReference>
<dbReference type="InterPro" id="IPR005821">
    <property type="entry name" value="Ion_trans_dom"/>
</dbReference>
<evidence type="ECO:0000256" key="2">
    <source>
        <dbReference type="ARBA" id="ARBA00022692"/>
    </source>
</evidence>
<comment type="caution">
    <text evidence="9">The sequence shown here is derived from an EMBL/GenBank/DDBJ whole genome shotgun (WGS) entry which is preliminary data.</text>
</comment>
<dbReference type="PANTHER" id="PTHR10037">
    <property type="entry name" value="VOLTAGE-GATED CATION CHANNEL CALCIUM AND SODIUM"/>
    <property type="match status" value="1"/>
</dbReference>
<dbReference type="InterPro" id="IPR043203">
    <property type="entry name" value="VGCC_Ca_Na"/>
</dbReference>
<dbReference type="Gene3D" id="1.10.238.10">
    <property type="entry name" value="EF-hand"/>
    <property type="match status" value="1"/>
</dbReference>
<evidence type="ECO:0000313" key="9">
    <source>
        <dbReference type="EMBL" id="OLQ10112.1"/>
    </source>
</evidence>
<evidence type="ECO:0000256" key="3">
    <source>
        <dbReference type="ARBA" id="ARBA00022837"/>
    </source>
</evidence>
<keyword evidence="3" id="KW-0106">Calcium</keyword>
<dbReference type="Proteomes" id="UP000186817">
    <property type="component" value="Unassembled WGS sequence"/>
</dbReference>